<dbReference type="EMBL" id="NESN01000002">
    <property type="protein sequence ID" value="PUE54289.1"/>
    <property type="molecule type" value="Genomic_DNA"/>
</dbReference>
<feature type="transmembrane region" description="Helical" evidence="2">
    <location>
        <begin position="114"/>
        <end position="138"/>
    </location>
</feature>
<name>A0A315EB11_9BURK</name>
<evidence type="ECO:0000313" key="3">
    <source>
        <dbReference type="EMBL" id="PUE54289.1"/>
    </source>
</evidence>
<gene>
    <name evidence="3" type="ORF">B9Z37_06995</name>
</gene>
<keyword evidence="2" id="KW-1133">Transmembrane helix</keyword>
<feature type="transmembrane region" description="Helical" evidence="2">
    <location>
        <begin position="32"/>
        <end position="57"/>
    </location>
</feature>
<keyword evidence="2" id="KW-0812">Transmembrane</keyword>
<protein>
    <submittedName>
        <fullName evidence="3">Uncharacterized protein</fullName>
    </submittedName>
</protein>
<dbReference type="Proteomes" id="UP000250790">
    <property type="component" value="Unassembled WGS sequence"/>
</dbReference>
<feature type="coiled-coil region" evidence="1">
    <location>
        <begin position="302"/>
        <end position="333"/>
    </location>
</feature>
<keyword evidence="4" id="KW-1185">Reference proteome</keyword>
<feature type="transmembrane region" description="Helical" evidence="2">
    <location>
        <begin position="208"/>
        <end position="241"/>
    </location>
</feature>
<feature type="transmembrane region" description="Helical" evidence="2">
    <location>
        <begin position="178"/>
        <end position="196"/>
    </location>
</feature>
<feature type="transmembrane region" description="Helical" evidence="2">
    <location>
        <begin position="261"/>
        <end position="284"/>
    </location>
</feature>
<keyword evidence="1" id="KW-0175">Coiled coil</keyword>
<accession>A0A315EB11</accession>
<evidence type="ECO:0000256" key="2">
    <source>
        <dbReference type="SAM" id="Phobius"/>
    </source>
</evidence>
<reference evidence="3 4" key="1">
    <citation type="submission" date="2017-04" db="EMBL/GenBank/DDBJ databases">
        <title>Unexpected and diverse lifestyles within the genus Limnohabitans.</title>
        <authorList>
            <person name="Kasalicky V."/>
            <person name="Mehrshad M."/>
            <person name="Andrei S.-A."/>
            <person name="Salcher M."/>
            <person name="Kratochvilova H."/>
            <person name="Simek K."/>
            <person name="Ghai R."/>
        </authorList>
    </citation>
    <scope>NUCLEOTIDE SEQUENCE [LARGE SCALE GENOMIC DNA]</scope>
    <source>
        <strain evidence="3 4">II-B4</strain>
    </source>
</reference>
<comment type="caution">
    <text evidence="3">The sequence shown here is derived from an EMBL/GenBank/DDBJ whole genome shotgun (WGS) entry which is preliminary data.</text>
</comment>
<feature type="transmembrane region" description="Helical" evidence="2">
    <location>
        <begin position="150"/>
        <end position="172"/>
    </location>
</feature>
<sequence>MQQNPSADLRNNLNQSSSLLGALDAVTQWRPFAVLVMTFLACVVVNATFAAIFASMVMSGMAGFLFMLAILMTFGIALVGINAAGILVSDGVWGRPQRNITDALLTSLFTSHRLLLVLLFEGILFLAYLLVLGVLLLICKIPGVGPLLFAIVYPVAALLTGLVLFGLLYVAIPLAAPAIWSGSTAISALVMLKEIARHRLIMAVVMSLMLGLLMVVVSGIVVGIVGSGVGITLSMSAGIFGMSMNFDGLMGLMGGSGGNSGYMWALGLGSTILFLVAAIPVFLVGMKGAAIIHHTAIAGLSLREAEDKVNQQLQAAKERAQEIKTQVAAQAAAAQQATPKEAPAGLTCPSCSMTVTDADLFCGGCGHKLK</sequence>
<dbReference type="AlphaFoldDB" id="A0A315EB11"/>
<evidence type="ECO:0000256" key="1">
    <source>
        <dbReference type="SAM" id="Coils"/>
    </source>
</evidence>
<proteinExistence type="predicted"/>
<evidence type="ECO:0000313" key="4">
    <source>
        <dbReference type="Proteomes" id="UP000250790"/>
    </source>
</evidence>
<feature type="transmembrane region" description="Helical" evidence="2">
    <location>
        <begin position="64"/>
        <end position="88"/>
    </location>
</feature>
<keyword evidence="2" id="KW-0472">Membrane</keyword>
<organism evidence="3 4">
    <name type="scientific">Limnohabitans parvus II-B4</name>
    <dbReference type="NCBI Taxonomy" id="1293052"/>
    <lineage>
        <taxon>Bacteria</taxon>
        <taxon>Pseudomonadati</taxon>
        <taxon>Pseudomonadota</taxon>
        <taxon>Betaproteobacteria</taxon>
        <taxon>Burkholderiales</taxon>
        <taxon>Comamonadaceae</taxon>
        <taxon>Limnohabitans</taxon>
    </lineage>
</organism>